<evidence type="ECO:0000313" key="3">
    <source>
        <dbReference type="Proteomes" id="UP000198211"/>
    </source>
</evidence>
<sequence length="93" mass="10875">MDIAIQTRSQREIFRRWGDTLDLDWMHNCTNLGFRSIRSLVATIRTGRSVSVLDFLCLDQQKETLLAVLTWSKEKTPSWSRLISLVNKKDFTD</sequence>
<comment type="caution">
    <text evidence="2">The sequence shown here is derived from an EMBL/GenBank/DDBJ whole genome shotgun (WGS) entry which is preliminary data.</text>
</comment>
<evidence type="ECO:0000313" key="2">
    <source>
        <dbReference type="EMBL" id="OWY97849.1"/>
    </source>
</evidence>
<organism evidence="2 3">
    <name type="scientific">Phytophthora megakarya</name>
    <dbReference type="NCBI Taxonomy" id="4795"/>
    <lineage>
        <taxon>Eukaryota</taxon>
        <taxon>Sar</taxon>
        <taxon>Stramenopiles</taxon>
        <taxon>Oomycota</taxon>
        <taxon>Peronosporomycetes</taxon>
        <taxon>Peronosporales</taxon>
        <taxon>Peronosporaceae</taxon>
        <taxon>Phytophthora</taxon>
    </lineage>
</organism>
<dbReference type="EMBL" id="NBNE01010006">
    <property type="protein sequence ID" value="OWY97849.1"/>
    <property type="molecule type" value="Genomic_DNA"/>
</dbReference>
<dbReference type="STRING" id="4795.A0A225V0A5"/>
<reference evidence="3" key="1">
    <citation type="submission" date="2017-03" db="EMBL/GenBank/DDBJ databases">
        <title>Phytopthora megakarya and P. palmivora, two closely related causual agents of cacao black pod achieved similar genome size and gene model numbers by different mechanisms.</title>
        <authorList>
            <person name="Ali S."/>
            <person name="Shao J."/>
            <person name="Larry D.J."/>
            <person name="Kronmiller B."/>
            <person name="Shen D."/>
            <person name="Strem M.D."/>
            <person name="Melnick R.L."/>
            <person name="Guiltinan M.J."/>
            <person name="Tyler B.M."/>
            <person name="Meinhardt L.W."/>
            <person name="Bailey B.A."/>
        </authorList>
    </citation>
    <scope>NUCLEOTIDE SEQUENCE [LARGE SCALE GENOMIC DNA]</scope>
    <source>
        <strain evidence="3">zdho120</strain>
    </source>
</reference>
<dbReference type="OrthoDB" id="125209at2759"/>
<accession>A0A225V0A5</accession>
<keyword evidence="3" id="KW-1185">Reference proteome</keyword>
<dbReference type="AlphaFoldDB" id="A0A225V0A5"/>
<dbReference type="Pfam" id="PF21056">
    <property type="entry name" value="ZSWIM1-3_RNaseH-like"/>
    <property type="match status" value="1"/>
</dbReference>
<protein>
    <recommendedName>
        <fullName evidence="1">ZSWIM1/3 RNaseH-like domain-containing protein</fullName>
    </recommendedName>
</protein>
<dbReference type="InterPro" id="IPR048324">
    <property type="entry name" value="ZSWIM1-3_RNaseH-like"/>
</dbReference>
<evidence type="ECO:0000259" key="1">
    <source>
        <dbReference type="Pfam" id="PF21056"/>
    </source>
</evidence>
<gene>
    <name evidence="2" type="ORF">PHMEG_00031518</name>
</gene>
<name>A0A225V0A5_9STRA</name>
<proteinExistence type="predicted"/>
<dbReference type="Proteomes" id="UP000198211">
    <property type="component" value="Unassembled WGS sequence"/>
</dbReference>
<feature type="domain" description="ZSWIM1/3 RNaseH-like" evidence="1">
    <location>
        <begin position="3"/>
        <end position="92"/>
    </location>
</feature>